<sequence length="95" mass="10076">MTASDVRSRAGPLSGPATLSGDASAAVLPFDRLVVVEVPGQGDYETLRPDVILAFHALCLVRDDGEWFMGQLDHDGSVICWASYGSDLAEAIRGL</sequence>
<name>A0ABS8DXH5_9ACTN</name>
<gene>
    <name evidence="2" type="ORF">K7B10_01335</name>
</gene>
<protein>
    <submittedName>
        <fullName evidence="2">Uncharacterized protein</fullName>
    </submittedName>
</protein>
<keyword evidence="3" id="KW-1185">Reference proteome</keyword>
<accession>A0ABS8DXH5</accession>
<evidence type="ECO:0000313" key="3">
    <source>
        <dbReference type="Proteomes" id="UP001520654"/>
    </source>
</evidence>
<proteinExistence type="predicted"/>
<comment type="caution">
    <text evidence="2">The sequence shown here is derived from an EMBL/GenBank/DDBJ whole genome shotgun (WGS) entry which is preliminary data.</text>
</comment>
<evidence type="ECO:0000313" key="2">
    <source>
        <dbReference type="EMBL" id="MCC0093460.1"/>
    </source>
</evidence>
<feature type="region of interest" description="Disordered" evidence="1">
    <location>
        <begin position="1"/>
        <end position="21"/>
    </location>
</feature>
<reference evidence="2 3" key="1">
    <citation type="submission" date="2021-08" db="EMBL/GenBank/DDBJ databases">
        <title>Genomic Architecture of Streptomyces flavotricini NGL1 and Streptomyces erythrochromogenes HMS4 With Differential Plant Beneficial attributes and laccase production capabilities.</title>
        <authorList>
            <person name="Salwan R."/>
            <person name="Kaur R."/>
            <person name="Sharma V."/>
        </authorList>
    </citation>
    <scope>NUCLEOTIDE SEQUENCE [LARGE SCALE GENOMIC DNA]</scope>
    <source>
        <strain evidence="2 3">NGL1</strain>
    </source>
</reference>
<dbReference type="Proteomes" id="UP001520654">
    <property type="component" value="Unassembled WGS sequence"/>
</dbReference>
<organism evidence="2 3">
    <name type="scientific">Streptomyces flavotricini</name>
    <dbReference type="NCBI Taxonomy" id="66888"/>
    <lineage>
        <taxon>Bacteria</taxon>
        <taxon>Bacillati</taxon>
        <taxon>Actinomycetota</taxon>
        <taxon>Actinomycetes</taxon>
        <taxon>Kitasatosporales</taxon>
        <taxon>Streptomycetaceae</taxon>
        <taxon>Streptomyces</taxon>
    </lineage>
</organism>
<evidence type="ECO:0000256" key="1">
    <source>
        <dbReference type="SAM" id="MobiDB-lite"/>
    </source>
</evidence>
<dbReference type="EMBL" id="JAINUL010000001">
    <property type="protein sequence ID" value="MCC0093460.1"/>
    <property type="molecule type" value="Genomic_DNA"/>
</dbReference>